<feature type="binding site" evidence="8">
    <location>
        <position position="162"/>
    </location>
    <ligand>
        <name>Zn(2+)</name>
        <dbReference type="ChEBI" id="CHEBI:29105"/>
        <label>2</label>
    </ligand>
</feature>
<dbReference type="EMBL" id="DTHG01000069">
    <property type="protein sequence ID" value="HGW91983.1"/>
    <property type="molecule type" value="Genomic_DNA"/>
</dbReference>
<dbReference type="Gene3D" id="3.40.630.10">
    <property type="entry name" value="Zn peptidases"/>
    <property type="match status" value="1"/>
</dbReference>
<dbReference type="Gene3D" id="2.40.30.40">
    <property type="entry name" value="Peptidase M42, domain 2"/>
    <property type="match status" value="1"/>
</dbReference>
<keyword evidence="5" id="KW-0378">Hydrolase</keyword>
<dbReference type="GO" id="GO:0046872">
    <property type="term" value="F:metal ion binding"/>
    <property type="evidence" value="ECO:0007669"/>
    <property type="project" value="UniProtKB-UniRule"/>
</dbReference>
<dbReference type="InterPro" id="IPR008007">
    <property type="entry name" value="Peptidase_M42"/>
</dbReference>
<dbReference type="PIRSF" id="PIRSF001123">
    <property type="entry name" value="PepA_GA"/>
    <property type="match status" value="1"/>
</dbReference>
<evidence type="ECO:0000256" key="6">
    <source>
        <dbReference type="PIRNR" id="PIRNR001123"/>
    </source>
</evidence>
<proteinExistence type="inferred from homology"/>
<evidence type="ECO:0000256" key="7">
    <source>
        <dbReference type="PIRSR" id="PIRSR001123-1"/>
    </source>
</evidence>
<accession>A0A7C4Y659</accession>
<feature type="binding site" evidence="8">
    <location>
        <position position="215"/>
    </location>
    <ligand>
        <name>Zn(2+)</name>
        <dbReference type="ChEBI" id="CHEBI:29105"/>
        <label>1</label>
    </ligand>
</feature>
<dbReference type="PANTHER" id="PTHR32481">
    <property type="entry name" value="AMINOPEPTIDASE"/>
    <property type="match status" value="1"/>
</dbReference>
<evidence type="ECO:0000313" key="9">
    <source>
        <dbReference type="EMBL" id="HGW91983.1"/>
    </source>
</evidence>
<keyword evidence="2" id="KW-0031">Aminopeptidase</keyword>
<name>A0A7C4Y659_UNCW3</name>
<evidence type="ECO:0000256" key="8">
    <source>
        <dbReference type="PIRSR" id="PIRSR001123-2"/>
    </source>
</evidence>
<evidence type="ECO:0000256" key="2">
    <source>
        <dbReference type="ARBA" id="ARBA00022438"/>
    </source>
</evidence>
<dbReference type="GO" id="GO:0004177">
    <property type="term" value="F:aminopeptidase activity"/>
    <property type="evidence" value="ECO:0007669"/>
    <property type="project" value="UniProtKB-UniRule"/>
</dbReference>
<evidence type="ECO:0000256" key="5">
    <source>
        <dbReference type="ARBA" id="ARBA00022801"/>
    </source>
</evidence>
<feature type="binding site" evidence="8">
    <location>
        <position position="59"/>
    </location>
    <ligand>
        <name>Zn(2+)</name>
        <dbReference type="ChEBI" id="CHEBI:29105"/>
        <label>1</label>
    </ligand>
</feature>
<dbReference type="InterPro" id="IPR023367">
    <property type="entry name" value="Peptidase_M42_dom2"/>
</dbReference>
<comment type="cofactor">
    <cofactor evidence="8">
        <name>a divalent metal cation</name>
        <dbReference type="ChEBI" id="CHEBI:60240"/>
    </cofactor>
    <text evidence="8">Binds 2 divalent metal cations per subunit.</text>
</comment>
<dbReference type="CDD" id="cd05656">
    <property type="entry name" value="M42_Frv"/>
    <property type="match status" value="1"/>
</dbReference>
<dbReference type="SUPFAM" id="SSF53187">
    <property type="entry name" value="Zn-dependent exopeptidases"/>
    <property type="match status" value="1"/>
</dbReference>
<sequence>MKDVIKRFTETFGPSGYEEKIREVIINEIKDYADYSVDKLGNLIVRKEGKGKKIMFAAHMDEIGLMVTHIDDKGFLRFTNIGGLFPTNLVNQRVIFSNGLVGVIGEEPRKDFREVSPIDKLFIDIGMPNKKEAEKKIRIGEVGVFYRGFDDLGNRFISKALDDRIGCVVLAEVIKKIKNPLNDLYFVFTVQEELGLRGARTSAFGIDPDYAIAIDVTGTGDIPESPKIPMELGKGTCIKVKDYGMISSRYVREKLIEIAERKKIPYQLEILLMGTTDAAVIQLNKEGVPSGVLSVPTRYVHSPSELADYSDVQATIDLLLAFAQEKLD</sequence>
<dbReference type="Pfam" id="PF05343">
    <property type="entry name" value="Peptidase_M42"/>
    <property type="match status" value="1"/>
</dbReference>
<keyword evidence="3" id="KW-0645">Protease</keyword>
<evidence type="ECO:0000256" key="3">
    <source>
        <dbReference type="ARBA" id="ARBA00022670"/>
    </source>
</evidence>
<comment type="caution">
    <text evidence="9">The sequence shown here is derived from an EMBL/GenBank/DDBJ whole genome shotgun (WGS) entry which is preliminary data.</text>
</comment>
<dbReference type="SUPFAM" id="SSF101821">
    <property type="entry name" value="Aminopeptidase/glucanase lid domain"/>
    <property type="match status" value="1"/>
</dbReference>
<gene>
    <name evidence="9" type="ORF">ENV67_05515</name>
</gene>
<organism evidence="9">
    <name type="scientific">candidate division WOR-3 bacterium</name>
    <dbReference type="NCBI Taxonomy" id="2052148"/>
    <lineage>
        <taxon>Bacteria</taxon>
        <taxon>Bacteria division WOR-3</taxon>
    </lineage>
</organism>
<feature type="binding site" evidence="8">
    <location>
        <position position="162"/>
    </location>
    <ligand>
        <name>Zn(2+)</name>
        <dbReference type="ChEBI" id="CHEBI:29105"/>
        <label>1</label>
    </ligand>
</feature>
<feature type="active site" description="Proton acceptor" evidence="7">
    <location>
        <position position="192"/>
    </location>
</feature>
<feature type="binding site" evidence="8">
    <location>
        <position position="301"/>
    </location>
    <ligand>
        <name>Zn(2+)</name>
        <dbReference type="ChEBI" id="CHEBI:29105"/>
        <label>2</label>
    </ligand>
</feature>
<dbReference type="InterPro" id="IPR051464">
    <property type="entry name" value="Peptidase_M42_aminopept"/>
</dbReference>
<dbReference type="GO" id="GO:0006508">
    <property type="term" value="P:proteolysis"/>
    <property type="evidence" value="ECO:0007669"/>
    <property type="project" value="UniProtKB-KW"/>
</dbReference>
<comment type="similarity">
    <text evidence="1 6">Belongs to the peptidase M42 family.</text>
</comment>
<evidence type="ECO:0000256" key="1">
    <source>
        <dbReference type="ARBA" id="ARBA00006272"/>
    </source>
</evidence>
<dbReference type="PANTHER" id="PTHR32481:SF9">
    <property type="entry name" value="ENDOGLUCANASE"/>
    <property type="match status" value="1"/>
</dbReference>
<evidence type="ECO:0000256" key="4">
    <source>
        <dbReference type="ARBA" id="ARBA00022723"/>
    </source>
</evidence>
<reference evidence="9" key="1">
    <citation type="journal article" date="2020" name="mSystems">
        <title>Genome- and Community-Level Interaction Insights into Carbon Utilization and Element Cycling Functions of Hydrothermarchaeota in Hydrothermal Sediment.</title>
        <authorList>
            <person name="Zhou Z."/>
            <person name="Liu Y."/>
            <person name="Xu W."/>
            <person name="Pan J."/>
            <person name="Luo Z.H."/>
            <person name="Li M."/>
        </authorList>
    </citation>
    <scope>NUCLEOTIDE SEQUENCE [LARGE SCALE GENOMIC DNA]</scope>
    <source>
        <strain evidence="9">SpSt-780</strain>
    </source>
</reference>
<dbReference type="AlphaFoldDB" id="A0A7C4Y659"/>
<protein>
    <submittedName>
        <fullName evidence="9">M42 family peptidase</fullName>
    </submittedName>
</protein>
<keyword evidence="4 8" id="KW-0479">Metal-binding</keyword>
<feature type="binding site" evidence="8">
    <location>
        <position position="193"/>
    </location>
    <ligand>
        <name>Zn(2+)</name>
        <dbReference type="ChEBI" id="CHEBI:29105"/>
        <label>2</label>
    </ligand>
</feature>